<dbReference type="PANTHER" id="PTHR21660">
    <property type="entry name" value="THIOESTERASE SUPERFAMILY MEMBER-RELATED"/>
    <property type="match status" value="1"/>
</dbReference>
<sequence length="198" mass="21892">MTAANADRDTSSAHQHHPQPQQHVHAAFTTRFVGHELSEDQRAAILHFASIILRREPDKFAQPTASRLDFTEVAVFEREEDRRTQVRAVFHIDLGPDMLNPAGNMHGGCTMFLIDVCSSIALVALGVATHKNARFVSQTLNTVFHAPAMGNARLRIVNDTVSFGARTVSARTEIWDITNKRLVATGVHNQMPPSPPKL</sequence>
<evidence type="ECO:0000256" key="2">
    <source>
        <dbReference type="ARBA" id="ARBA00022801"/>
    </source>
</evidence>
<proteinExistence type="inferred from homology"/>
<dbReference type="OrthoDB" id="2831072at2759"/>
<dbReference type="Proteomes" id="UP000029665">
    <property type="component" value="Unassembled WGS sequence"/>
</dbReference>
<dbReference type="InterPro" id="IPR006683">
    <property type="entry name" value="Thioestr_dom"/>
</dbReference>
<gene>
    <name evidence="5" type="ORF">BN946_scf184843.g23</name>
</gene>
<evidence type="ECO:0000313" key="6">
    <source>
        <dbReference type="Proteomes" id="UP000029665"/>
    </source>
</evidence>
<evidence type="ECO:0000256" key="1">
    <source>
        <dbReference type="ARBA" id="ARBA00008324"/>
    </source>
</evidence>
<evidence type="ECO:0000313" key="5">
    <source>
        <dbReference type="EMBL" id="CDO70334.1"/>
    </source>
</evidence>
<dbReference type="InterPro" id="IPR029069">
    <property type="entry name" value="HotDog_dom_sf"/>
</dbReference>
<comment type="similarity">
    <text evidence="1">Belongs to the thioesterase PaaI family.</text>
</comment>
<dbReference type="HOGENOM" id="CLU_085799_2_0_1"/>
<feature type="region of interest" description="Disordered" evidence="3">
    <location>
        <begin position="1"/>
        <end position="23"/>
    </location>
</feature>
<name>A0A060SDK8_PYCCI</name>
<organism evidence="5 6">
    <name type="scientific">Pycnoporus cinnabarinus</name>
    <name type="common">Cinnabar-red polypore</name>
    <name type="synonym">Trametes cinnabarina</name>
    <dbReference type="NCBI Taxonomy" id="5643"/>
    <lineage>
        <taxon>Eukaryota</taxon>
        <taxon>Fungi</taxon>
        <taxon>Dikarya</taxon>
        <taxon>Basidiomycota</taxon>
        <taxon>Agaricomycotina</taxon>
        <taxon>Agaricomycetes</taxon>
        <taxon>Polyporales</taxon>
        <taxon>Polyporaceae</taxon>
        <taxon>Trametes</taxon>
    </lineage>
</organism>
<accession>A0A060SDK8</accession>
<feature type="compositionally biased region" description="Basic and acidic residues" evidence="3">
    <location>
        <begin position="1"/>
        <end position="11"/>
    </location>
</feature>
<feature type="domain" description="Thioesterase" evidence="4">
    <location>
        <begin position="103"/>
        <end position="180"/>
    </location>
</feature>
<keyword evidence="2" id="KW-0378">Hydrolase</keyword>
<dbReference type="AlphaFoldDB" id="A0A060SDK8"/>
<dbReference type="CDD" id="cd03443">
    <property type="entry name" value="PaaI_thioesterase"/>
    <property type="match status" value="1"/>
</dbReference>
<dbReference type="GO" id="GO:0047617">
    <property type="term" value="F:fatty acyl-CoA hydrolase activity"/>
    <property type="evidence" value="ECO:0007669"/>
    <property type="project" value="InterPro"/>
</dbReference>
<dbReference type="InterPro" id="IPR039298">
    <property type="entry name" value="ACOT13"/>
</dbReference>
<reference evidence="5" key="1">
    <citation type="submission" date="2014-01" db="EMBL/GenBank/DDBJ databases">
        <title>The genome of the white-rot fungus Pycnoporus cinnabarinus: a basidiomycete model with a versatile arsenal for lignocellulosic biomass breakdown.</title>
        <authorList>
            <person name="Levasseur A."/>
            <person name="Lomascolo A."/>
            <person name="Ruiz-Duenas F.J."/>
            <person name="Uzan E."/>
            <person name="Piumi F."/>
            <person name="Kues U."/>
            <person name="Ram A.F.J."/>
            <person name="Murat C."/>
            <person name="Haon M."/>
            <person name="Benoit I."/>
            <person name="Arfi Y."/>
            <person name="Chevret D."/>
            <person name="Drula E."/>
            <person name="Kwon M.J."/>
            <person name="Gouret P."/>
            <person name="Lesage-Meessen L."/>
            <person name="Lombard V."/>
            <person name="Mariette J."/>
            <person name="Noirot C."/>
            <person name="Park J."/>
            <person name="Patyshakuliyeva A."/>
            <person name="Wieneger R.A.B."/>
            <person name="Wosten H.A.B."/>
            <person name="Martin F."/>
            <person name="Coutinho P.M."/>
            <person name="de Vries R."/>
            <person name="Martinez A.T."/>
            <person name="Klopp C."/>
            <person name="Pontarotti P."/>
            <person name="Henrissat B."/>
            <person name="Record E."/>
        </authorList>
    </citation>
    <scope>NUCLEOTIDE SEQUENCE [LARGE SCALE GENOMIC DNA]</scope>
    <source>
        <strain evidence="5">BRFM137</strain>
    </source>
</reference>
<evidence type="ECO:0000259" key="4">
    <source>
        <dbReference type="Pfam" id="PF03061"/>
    </source>
</evidence>
<comment type="caution">
    <text evidence="5">The sequence shown here is derived from an EMBL/GenBank/DDBJ whole genome shotgun (WGS) entry which is preliminary data.</text>
</comment>
<dbReference type="Pfam" id="PF03061">
    <property type="entry name" value="4HBT"/>
    <property type="match status" value="1"/>
</dbReference>
<dbReference type="SUPFAM" id="SSF54637">
    <property type="entry name" value="Thioesterase/thiol ester dehydrase-isomerase"/>
    <property type="match status" value="1"/>
</dbReference>
<dbReference type="EMBL" id="CCBP010000076">
    <property type="protein sequence ID" value="CDO70334.1"/>
    <property type="molecule type" value="Genomic_DNA"/>
</dbReference>
<keyword evidence="6" id="KW-1185">Reference proteome</keyword>
<dbReference type="OMA" id="WIEYSIH"/>
<evidence type="ECO:0000256" key="3">
    <source>
        <dbReference type="SAM" id="MobiDB-lite"/>
    </source>
</evidence>
<dbReference type="PANTHER" id="PTHR21660:SF1">
    <property type="entry name" value="ACYL-COENZYME A THIOESTERASE 13"/>
    <property type="match status" value="1"/>
</dbReference>
<dbReference type="STRING" id="5643.A0A060SDK8"/>
<protein>
    <recommendedName>
        <fullName evidence="4">Thioesterase domain-containing protein</fullName>
    </recommendedName>
</protein>
<dbReference type="Gene3D" id="3.10.129.10">
    <property type="entry name" value="Hotdog Thioesterase"/>
    <property type="match status" value="1"/>
</dbReference>